<dbReference type="CDD" id="cd08241">
    <property type="entry name" value="QOR1"/>
    <property type="match status" value="1"/>
</dbReference>
<dbReference type="PANTHER" id="PTHR43677:SF4">
    <property type="entry name" value="QUINONE OXIDOREDUCTASE-LIKE PROTEIN 2"/>
    <property type="match status" value="1"/>
</dbReference>
<name>A0A1M6AD25_9FLAO</name>
<dbReference type="AlphaFoldDB" id="A0A1M6AD25"/>
<gene>
    <name evidence="2" type="ORF">SAMN04488508_101234</name>
</gene>
<proteinExistence type="predicted"/>
<accession>A0A1M6AD25</accession>
<dbReference type="Proteomes" id="UP000184432">
    <property type="component" value="Unassembled WGS sequence"/>
</dbReference>
<protein>
    <submittedName>
        <fullName evidence="2">NADPH2:quinone reductase</fullName>
    </submittedName>
</protein>
<dbReference type="InterPro" id="IPR020843">
    <property type="entry name" value="ER"/>
</dbReference>
<evidence type="ECO:0000313" key="2">
    <source>
        <dbReference type="EMBL" id="SHI34440.1"/>
    </source>
</evidence>
<evidence type="ECO:0000259" key="1">
    <source>
        <dbReference type="SMART" id="SM00829"/>
    </source>
</evidence>
<organism evidence="2 3">
    <name type="scientific">Aquimarina spongiae</name>
    <dbReference type="NCBI Taxonomy" id="570521"/>
    <lineage>
        <taxon>Bacteria</taxon>
        <taxon>Pseudomonadati</taxon>
        <taxon>Bacteroidota</taxon>
        <taxon>Flavobacteriia</taxon>
        <taxon>Flavobacteriales</taxon>
        <taxon>Flavobacteriaceae</taxon>
        <taxon>Aquimarina</taxon>
    </lineage>
</organism>
<dbReference type="STRING" id="570521.SAMN04488508_101234"/>
<dbReference type="SUPFAM" id="SSF51735">
    <property type="entry name" value="NAD(P)-binding Rossmann-fold domains"/>
    <property type="match status" value="1"/>
</dbReference>
<dbReference type="InterPro" id="IPR013149">
    <property type="entry name" value="ADH-like_C"/>
</dbReference>
<dbReference type="EMBL" id="FQYP01000001">
    <property type="protein sequence ID" value="SHI34440.1"/>
    <property type="molecule type" value="Genomic_DNA"/>
</dbReference>
<dbReference type="SMART" id="SM00829">
    <property type="entry name" value="PKS_ER"/>
    <property type="match status" value="1"/>
</dbReference>
<dbReference type="SUPFAM" id="SSF50129">
    <property type="entry name" value="GroES-like"/>
    <property type="match status" value="1"/>
</dbReference>
<reference evidence="3" key="1">
    <citation type="submission" date="2016-11" db="EMBL/GenBank/DDBJ databases">
        <authorList>
            <person name="Varghese N."/>
            <person name="Submissions S."/>
        </authorList>
    </citation>
    <scope>NUCLEOTIDE SEQUENCE [LARGE SCALE GENOMIC DNA]</scope>
    <source>
        <strain evidence="3">DSM 22623</strain>
    </source>
</reference>
<dbReference type="InterPro" id="IPR051397">
    <property type="entry name" value="Zn-ADH-like_protein"/>
</dbReference>
<dbReference type="InterPro" id="IPR011032">
    <property type="entry name" value="GroES-like_sf"/>
</dbReference>
<dbReference type="PANTHER" id="PTHR43677">
    <property type="entry name" value="SHORT-CHAIN DEHYDROGENASE/REDUCTASE"/>
    <property type="match status" value="1"/>
</dbReference>
<dbReference type="InterPro" id="IPR036291">
    <property type="entry name" value="NAD(P)-bd_dom_sf"/>
</dbReference>
<evidence type="ECO:0000313" key="3">
    <source>
        <dbReference type="Proteomes" id="UP000184432"/>
    </source>
</evidence>
<dbReference type="InterPro" id="IPR013154">
    <property type="entry name" value="ADH-like_N"/>
</dbReference>
<dbReference type="OrthoDB" id="9787435at2"/>
<dbReference type="Pfam" id="PF08240">
    <property type="entry name" value="ADH_N"/>
    <property type="match status" value="1"/>
</dbReference>
<keyword evidence="3" id="KW-1185">Reference proteome</keyword>
<dbReference type="RefSeq" id="WP_073312756.1">
    <property type="nucleotide sequence ID" value="NZ_FQYP01000001.1"/>
</dbReference>
<dbReference type="Gene3D" id="3.90.180.10">
    <property type="entry name" value="Medium-chain alcohol dehydrogenases, catalytic domain"/>
    <property type="match status" value="1"/>
</dbReference>
<dbReference type="Pfam" id="PF00107">
    <property type="entry name" value="ADH_zinc_N"/>
    <property type="match status" value="1"/>
</dbReference>
<dbReference type="Gene3D" id="3.40.50.720">
    <property type="entry name" value="NAD(P)-binding Rossmann-like Domain"/>
    <property type="match status" value="1"/>
</dbReference>
<sequence length="325" mass="35054">MKAVVCKEFGPPSSLVIEDVQSPVPGEKEVLVQVKACSVNFPDTLIVQGLYQFKPELPFTPGSDVAGIVKQVGEKVTHLRPGDEVFGFVMHGGYAEEVVMPGNACFKKPPMMDFPVAASFMMAYGTSYHALKDRGKLQEGETLLVLGASGGVGLAAVELGKLMGAKVIAAASSDEKLNLCKEYGADETINYSKEDLKNRIKELTNGKGVDVVYDPVGGAYAEPALRGTAWEGRYLVVGFAAGDIPKIPLNLALLKGCAIVGVFWGSFAMKTPQKNLENAMELMQWYGAGKLKPHIHKIYPLDESKDALHAMMNREVRGKVVIECS</sequence>
<dbReference type="GO" id="GO:0016491">
    <property type="term" value="F:oxidoreductase activity"/>
    <property type="evidence" value="ECO:0007669"/>
    <property type="project" value="InterPro"/>
</dbReference>
<feature type="domain" description="Enoyl reductase (ER)" evidence="1">
    <location>
        <begin position="10"/>
        <end position="322"/>
    </location>
</feature>